<dbReference type="Pfam" id="PF13346">
    <property type="entry name" value="ABC2_membrane_5"/>
    <property type="match status" value="1"/>
</dbReference>
<protein>
    <recommendedName>
        <fullName evidence="4">ABC transporter permease</fullName>
    </recommendedName>
</protein>
<name>A0A235FE40_9BACL</name>
<feature type="transmembrane region" description="Helical" evidence="1">
    <location>
        <begin position="250"/>
        <end position="271"/>
    </location>
</feature>
<dbReference type="EMBL" id="NOII01000001">
    <property type="protein sequence ID" value="OYD59660.1"/>
    <property type="molecule type" value="Genomic_DNA"/>
</dbReference>
<dbReference type="Proteomes" id="UP000215059">
    <property type="component" value="Unassembled WGS sequence"/>
</dbReference>
<feature type="transmembrane region" description="Helical" evidence="1">
    <location>
        <begin position="104"/>
        <end position="128"/>
    </location>
</feature>
<dbReference type="PANTHER" id="PTHR39177">
    <property type="entry name" value="ABC TRANSPORTER PERMEASE YTRC-RELATED"/>
    <property type="match status" value="1"/>
</dbReference>
<dbReference type="InterPro" id="IPR053046">
    <property type="entry name" value="ABC-5_transporter"/>
</dbReference>
<feature type="transmembrane region" description="Helical" evidence="1">
    <location>
        <begin position="321"/>
        <end position="342"/>
    </location>
</feature>
<feature type="transmembrane region" description="Helical" evidence="1">
    <location>
        <begin position="140"/>
        <end position="165"/>
    </location>
</feature>
<keyword evidence="1" id="KW-0812">Transmembrane</keyword>
<feature type="transmembrane region" description="Helical" evidence="1">
    <location>
        <begin position="57"/>
        <end position="77"/>
    </location>
</feature>
<dbReference type="AlphaFoldDB" id="A0A235FE40"/>
<reference evidence="2 3" key="1">
    <citation type="submission" date="2017-07" db="EMBL/GenBank/DDBJ databases">
        <title>Fictibacillus sp. nov. GDSW-R2A3 Genome sequencing and assembly.</title>
        <authorList>
            <person name="Mayilraj S."/>
        </authorList>
    </citation>
    <scope>NUCLEOTIDE SEQUENCE [LARGE SCALE GENOMIC DNA]</scope>
    <source>
        <strain evidence="2 3">GDSW-R2A3</strain>
    </source>
</reference>
<evidence type="ECO:0000256" key="1">
    <source>
        <dbReference type="SAM" id="Phobius"/>
    </source>
</evidence>
<dbReference type="OrthoDB" id="2658554at2"/>
<keyword evidence="1" id="KW-0472">Membrane</keyword>
<gene>
    <name evidence="2" type="ORF">CGZ90_07170</name>
</gene>
<evidence type="ECO:0008006" key="4">
    <source>
        <dbReference type="Google" id="ProtNLM"/>
    </source>
</evidence>
<evidence type="ECO:0000313" key="2">
    <source>
        <dbReference type="EMBL" id="OYD59660.1"/>
    </source>
</evidence>
<feature type="transmembrane region" description="Helical" evidence="1">
    <location>
        <begin position="172"/>
        <end position="193"/>
    </location>
</feature>
<accession>A0A235FE40</accession>
<comment type="caution">
    <text evidence="2">The sequence shown here is derived from an EMBL/GenBank/DDBJ whole genome shotgun (WGS) entry which is preliminary data.</text>
</comment>
<feature type="transmembrane region" description="Helical" evidence="1">
    <location>
        <begin position="16"/>
        <end position="37"/>
    </location>
</feature>
<keyword evidence="3" id="KW-1185">Reference proteome</keyword>
<dbReference type="PANTHER" id="PTHR39177:SF1">
    <property type="entry name" value="ABC TRANSPORTER PERMEASE YTRC-RELATED"/>
    <property type="match status" value="1"/>
</dbReference>
<sequence>MFHKALWMRNYKLSKPVIWALYSAGFFSMPFIFLQKARQTSFYNTNVNASEYYNDFHSANISIFFIIAVVLIASLVIGQERSSHSTDFTFSLPLSRKDIYLSKWLFGVFHITAALAVNIGLSYLIYIFSALNKFEKPNFLGLYFLYAFLFLTAIYTFALFIGTFAGNTVTQIVFSVIFLLFPVGVLGLIGAFIKVHWDLFSSEAYNRVSFGSDLTSIISQWTLPIPLFEFSYYYQSSLGKVSTALDYPPLWVWLVPVIYTSASLAAGLYLFTKTKNENNGRILVFDKLKGFFTFGIVTCFALAGGAFFGDAFDVYGEPNLFSYYMGMLTFGSLSYFGIKHLFKAKLQLNKL</sequence>
<keyword evidence="1" id="KW-1133">Transmembrane helix</keyword>
<evidence type="ECO:0000313" key="3">
    <source>
        <dbReference type="Proteomes" id="UP000215059"/>
    </source>
</evidence>
<feature type="transmembrane region" description="Helical" evidence="1">
    <location>
        <begin position="291"/>
        <end position="309"/>
    </location>
</feature>
<dbReference type="InterPro" id="IPR025699">
    <property type="entry name" value="ABC2_memb-like"/>
</dbReference>
<dbReference type="RefSeq" id="WP_094251622.1">
    <property type="nucleotide sequence ID" value="NZ_JBHLXL010000001.1"/>
</dbReference>
<organism evidence="2 3">
    <name type="scientific">Fictibacillus aquaticus</name>
    <dbReference type="NCBI Taxonomy" id="2021314"/>
    <lineage>
        <taxon>Bacteria</taxon>
        <taxon>Bacillati</taxon>
        <taxon>Bacillota</taxon>
        <taxon>Bacilli</taxon>
        <taxon>Bacillales</taxon>
        <taxon>Fictibacillaceae</taxon>
        <taxon>Fictibacillus</taxon>
    </lineage>
</organism>
<proteinExistence type="predicted"/>